<evidence type="ECO:0000313" key="3">
    <source>
        <dbReference type="Proteomes" id="UP001165143"/>
    </source>
</evidence>
<name>A0A9W6PNB6_9ACTN</name>
<dbReference type="AlphaFoldDB" id="A0A9W6PNB6"/>
<accession>A0A9W6PNB6</accession>
<gene>
    <name evidence="2" type="ORF">Kpho01_62020</name>
</gene>
<reference evidence="2" key="1">
    <citation type="submission" date="2023-02" db="EMBL/GenBank/DDBJ databases">
        <title>Kitasatospora phosalacinea NBRC 14362.</title>
        <authorList>
            <person name="Ichikawa N."/>
            <person name="Sato H."/>
            <person name="Tonouchi N."/>
        </authorList>
    </citation>
    <scope>NUCLEOTIDE SEQUENCE</scope>
    <source>
        <strain evidence="2">NBRC 14362</strain>
    </source>
</reference>
<dbReference type="RefSeq" id="WP_158715135.1">
    <property type="nucleotide sequence ID" value="NZ_BSRX01000048.1"/>
</dbReference>
<feature type="compositionally biased region" description="Low complexity" evidence="1">
    <location>
        <begin position="162"/>
        <end position="185"/>
    </location>
</feature>
<feature type="region of interest" description="Disordered" evidence="1">
    <location>
        <begin position="161"/>
        <end position="198"/>
    </location>
</feature>
<organism evidence="2 3">
    <name type="scientific">Kitasatospora phosalacinea</name>
    <dbReference type="NCBI Taxonomy" id="2065"/>
    <lineage>
        <taxon>Bacteria</taxon>
        <taxon>Bacillati</taxon>
        <taxon>Actinomycetota</taxon>
        <taxon>Actinomycetes</taxon>
        <taxon>Kitasatosporales</taxon>
        <taxon>Streptomycetaceae</taxon>
        <taxon>Kitasatospora</taxon>
    </lineage>
</organism>
<dbReference type="EMBL" id="BSRX01000048">
    <property type="protein sequence ID" value="GLW58191.1"/>
    <property type="molecule type" value="Genomic_DNA"/>
</dbReference>
<sequence>MSAVYFAPDFQADFLVRTARQVGDHAHRLGRLARLREMPSAVMVRDFLADLATLYQELLDEVSVSRGAQGDPVTVLAHDRATTGYVWAAVLVARASLSAAPALVAAVQVEGRGQGVTAEEMALFRTVLAGARTALEEADSALRSVAEHLSGPEPEVLRALNSRPAGAKAASAARARAKPSQAPSAGSVPSAATARRSR</sequence>
<evidence type="ECO:0000256" key="1">
    <source>
        <dbReference type="SAM" id="MobiDB-lite"/>
    </source>
</evidence>
<proteinExistence type="predicted"/>
<evidence type="ECO:0000313" key="2">
    <source>
        <dbReference type="EMBL" id="GLW58191.1"/>
    </source>
</evidence>
<comment type="caution">
    <text evidence="2">The sequence shown here is derived from an EMBL/GenBank/DDBJ whole genome shotgun (WGS) entry which is preliminary data.</text>
</comment>
<protein>
    <submittedName>
        <fullName evidence="2">Uncharacterized protein</fullName>
    </submittedName>
</protein>
<dbReference type="Proteomes" id="UP001165143">
    <property type="component" value="Unassembled WGS sequence"/>
</dbReference>